<keyword evidence="1" id="KW-0812">Transmembrane</keyword>
<dbReference type="Proteomes" id="UP000741013">
    <property type="component" value="Unassembled WGS sequence"/>
</dbReference>
<evidence type="ECO:0000313" key="3">
    <source>
        <dbReference type="Proteomes" id="UP000741013"/>
    </source>
</evidence>
<proteinExistence type="predicted"/>
<dbReference type="EMBL" id="JAGGMS010000001">
    <property type="protein sequence ID" value="MBP2179035.1"/>
    <property type="molecule type" value="Genomic_DNA"/>
</dbReference>
<evidence type="ECO:0000313" key="2">
    <source>
        <dbReference type="EMBL" id="MBP2179035.1"/>
    </source>
</evidence>
<keyword evidence="3" id="KW-1185">Reference proteome</keyword>
<gene>
    <name evidence="2" type="ORF">JOM49_000561</name>
</gene>
<organism evidence="2 3">
    <name type="scientific">Amycolatopsis magusensis</name>
    <dbReference type="NCBI Taxonomy" id="882444"/>
    <lineage>
        <taxon>Bacteria</taxon>
        <taxon>Bacillati</taxon>
        <taxon>Actinomycetota</taxon>
        <taxon>Actinomycetes</taxon>
        <taxon>Pseudonocardiales</taxon>
        <taxon>Pseudonocardiaceae</taxon>
        <taxon>Amycolatopsis</taxon>
    </lineage>
</organism>
<comment type="caution">
    <text evidence="2">The sequence shown here is derived from an EMBL/GenBank/DDBJ whole genome shotgun (WGS) entry which is preliminary data.</text>
</comment>
<feature type="transmembrane region" description="Helical" evidence="1">
    <location>
        <begin position="73"/>
        <end position="97"/>
    </location>
</feature>
<name>A0ABS4PI28_9PSEU</name>
<accession>A0ABS4PI28</accession>
<keyword evidence="1" id="KW-0472">Membrane</keyword>
<reference evidence="2 3" key="1">
    <citation type="submission" date="2021-03" db="EMBL/GenBank/DDBJ databases">
        <title>Sequencing the genomes of 1000 actinobacteria strains.</title>
        <authorList>
            <person name="Klenk H.-P."/>
        </authorList>
    </citation>
    <scope>NUCLEOTIDE SEQUENCE [LARGE SCALE GENOMIC DNA]</scope>
    <source>
        <strain evidence="2 3">DSM 45510</strain>
    </source>
</reference>
<protein>
    <submittedName>
        <fullName evidence="2">Uncharacterized protein</fullName>
    </submittedName>
</protein>
<evidence type="ECO:0000256" key="1">
    <source>
        <dbReference type="SAM" id="Phobius"/>
    </source>
</evidence>
<keyword evidence="1" id="KW-1133">Transmembrane helix</keyword>
<sequence>MWLWGPNPPPKPHSCPLGSASGLGWLEGLSVELGAPSVELGALNVELGALNVGFGCLSVGLGFLNVGLGCASVGFGCLSVGFGCVSVGVGCGVRWRVGRIWSRGGRRRVARS</sequence>